<name>A0A382WP15_9ZZZZ</name>
<accession>A0A382WP15</accession>
<sequence>MTTDKEIMKPRHYDMPIPPIEYILKNDLDYCSGNIVALASAWKRRGTPVQDLKKIIQFATFLIEQHGN</sequence>
<dbReference type="EMBL" id="UINC01161451">
    <property type="protein sequence ID" value="SVD60656.1"/>
    <property type="molecule type" value="Genomic_DNA"/>
</dbReference>
<protein>
    <recommendedName>
        <fullName evidence="2">DUF3310 domain-containing protein</fullName>
    </recommendedName>
</protein>
<gene>
    <name evidence="1" type="ORF">METZ01_LOCUS413510</name>
</gene>
<proteinExistence type="predicted"/>
<organism evidence="1">
    <name type="scientific">marine metagenome</name>
    <dbReference type="NCBI Taxonomy" id="408172"/>
    <lineage>
        <taxon>unclassified sequences</taxon>
        <taxon>metagenomes</taxon>
        <taxon>ecological metagenomes</taxon>
    </lineage>
</organism>
<evidence type="ECO:0008006" key="2">
    <source>
        <dbReference type="Google" id="ProtNLM"/>
    </source>
</evidence>
<dbReference type="AlphaFoldDB" id="A0A382WP15"/>
<reference evidence="1" key="1">
    <citation type="submission" date="2018-05" db="EMBL/GenBank/DDBJ databases">
        <authorList>
            <person name="Lanie J.A."/>
            <person name="Ng W.-L."/>
            <person name="Kazmierczak K.M."/>
            <person name="Andrzejewski T.M."/>
            <person name="Davidsen T.M."/>
            <person name="Wayne K.J."/>
            <person name="Tettelin H."/>
            <person name="Glass J.I."/>
            <person name="Rusch D."/>
            <person name="Podicherti R."/>
            <person name="Tsui H.-C.T."/>
            <person name="Winkler M.E."/>
        </authorList>
    </citation>
    <scope>NUCLEOTIDE SEQUENCE</scope>
</reference>
<evidence type="ECO:0000313" key="1">
    <source>
        <dbReference type="EMBL" id="SVD60656.1"/>
    </source>
</evidence>